<keyword evidence="3" id="KW-0804">Transcription</keyword>
<dbReference type="SMART" id="SM00342">
    <property type="entry name" value="HTH_ARAC"/>
    <property type="match status" value="1"/>
</dbReference>
<evidence type="ECO:0000313" key="6">
    <source>
        <dbReference type="Proteomes" id="UP000191154"/>
    </source>
</evidence>
<dbReference type="Pfam" id="PF12833">
    <property type="entry name" value="HTH_18"/>
    <property type="match status" value="1"/>
</dbReference>
<dbReference type="InterPro" id="IPR018060">
    <property type="entry name" value="HTH_AraC"/>
</dbReference>
<evidence type="ECO:0000256" key="2">
    <source>
        <dbReference type="ARBA" id="ARBA00023125"/>
    </source>
</evidence>
<dbReference type="SUPFAM" id="SSF46689">
    <property type="entry name" value="Homeodomain-like"/>
    <property type="match status" value="2"/>
</dbReference>
<gene>
    <name evidence="5" type="primary">btr</name>
    <name evidence="5" type="ORF">CLOSAC_30590</name>
</gene>
<comment type="caution">
    <text evidence="5">The sequence shown here is derived from an EMBL/GenBank/DDBJ whole genome shotgun (WGS) entry which is preliminary data.</text>
</comment>
<dbReference type="PROSITE" id="PS01124">
    <property type="entry name" value="HTH_ARAC_FAMILY_2"/>
    <property type="match status" value="1"/>
</dbReference>
<dbReference type="GO" id="GO:0003700">
    <property type="term" value="F:DNA-binding transcription factor activity"/>
    <property type="evidence" value="ECO:0007669"/>
    <property type="project" value="InterPro"/>
</dbReference>
<feature type="domain" description="HTH araC/xylS-type" evidence="4">
    <location>
        <begin position="188"/>
        <end position="286"/>
    </location>
</feature>
<reference evidence="5 6" key="1">
    <citation type="submission" date="2016-05" db="EMBL/GenBank/DDBJ databases">
        <title>Microbial solvent formation.</title>
        <authorList>
            <person name="Poehlein A."/>
            <person name="Montoya Solano J.D."/>
            <person name="Flitsch S."/>
            <person name="Krabben P."/>
            <person name="Duerre P."/>
            <person name="Daniel R."/>
        </authorList>
    </citation>
    <scope>NUCLEOTIDE SEQUENCE [LARGE SCALE GENOMIC DNA]</scope>
    <source>
        <strain evidence="5 6">L1-8</strain>
    </source>
</reference>
<dbReference type="Proteomes" id="UP000191154">
    <property type="component" value="Unassembled WGS sequence"/>
</dbReference>
<evidence type="ECO:0000256" key="3">
    <source>
        <dbReference type="ARBA" id="ARBA00023163"/>
    </source>
</evidence>
<dbReference type="SUPFAM" id="SSF51215">
    <property type="entry name" value="Regulatory protein AraC"/>
    <property type="match status" value="1"/>
</dbReference>
<dbReference type="Gene3D" id="2.60.120.10">
    <property type="entry name" value="Jelly Rolls"/>
    <property type="match status" value="1"/>
</dbReference>
<dbReference type="AlphaFoldDB" id="A0A1S8N236"/>
<dbReference type="Pfam" id="PF02311">
    <property type="entry name" value="AraC_binding"/>
    <property type="match status" value="1"/>
</dbReference>
<dbReference type="GO" id="GO:0043565">
    <property type="term" value="F:sequence-specific DNA binding"/>
    <property type="evidence" value="ECO:0007669"/>
    <property type="project" value="InterPro"/>
</dbReference>
<evidence type="ECO:0000256" key="1">
    <source>
        <dbReference type="ARBA" id="ARBA00023015"/>
    </source>
</evidence>
<evidence type="ECO:0000259" key="4">
    <source>
        <dbReference type="PROSITE" id="PS01124"/>
    </source>
</evidence>
<proteinExistence type="predicted"/>
<evidence type="ECO:0000313" key="5">
    <source>
        <dbReference type="EMBL" id="OOM10438.1"/>
    </source>
</evidence>
<dbReference type="PANTHER" id="PTHR43280:SF28">
    <property type="entry name" value="HTH-TYPE TRANSCRIPTIONAL ACTIVATOR RHAS"/>
    <property type="match status" value="1"/>
</dbReference>
<dbReference type="RefSeq" id="WP_077866145.1">
    <property type="nucleotide sequence ID" value="NZ_LZYZ01000006.1"/>
</dbReference>
<protein>
    <submittedName>
        <fullName evidence="5">HTH-type transcriptional activator Btr</fullName>
    </submittedName>
</protein>
<name>A0A1S8N236_CLOSA</name>
<accession>A0A1S8N236</accession>
<dbReference type="InterPro" id="IPR020449">
    <property type="entry name" value="Tscrpt_reg_AraC-type_HTH"/>
</dbReference>
<keyword evidence="2" id="KW-0238">DNA-binding</keyword>
<dbReference type="STRING" id="169679.CSACC_21740"/>
<sequence length="290" mass="34641">MKDLSNYYYKEMPNENFFVDIFENCHKELGSTFERHWHEHLQFFYFTSGEAILNCSHIQIKVHTGDLVIINSNELHDCINLCCNLKYYIIRVDLEFLFSNQVDTLQTKFLIPLAQNLILFKNLVRDDKNINSCIEKIIVEYFERKLGYELAIKGYFYDLIVHLMRNYVEEILTQKQFDDRINNLTRFNDIIKYIENNYYEKIKLEELAKMANISTYHFVRSFKQITGRSPIDYINKLRINKAFSLLKEGKFNVTEVALDCGFNDVNYFSRLFKKYNKMSPSEAKKLSSKK</sequence>
<dbReference type="InterPro" id="IPR009057">
    <property type="entry name" value="Homeodomain-like_sf"/>
</dbReference>
<keyword evidence="1" id="KW-0805">Transcription regulation</keyword>
<dbReference type="PANTHER" id="PTHR43280">
    <property type="entry name" value="ARAC-FAMILY TRANSCRIPTIONAL REGULATOR"/>
    <property type="match status" value="1"/>
</dbReference>
<organism evidence="5 6">
    <name type="scientific">Clostridium saccharobutylicum</name>
    <dbReference type="NCBI Taxonomy" id="169679"/>
    <lineage>
        <taxon>Bacteria</taxon>
        <taxon>Bacillati</taxon>
        <taxon>Bacillota</taxon>
        <taxon>Clostridia</taxon>
        <taxon>Eubacteriales</taxon>
        <taxon>Clostridiaceae</taxon>
        <taxon>Clostridium</taxon>
    </lineage>
</organism>
<dbReference type="EMBL" id="LZYZ01000006">
    <property type="protein sequence ID" value="OOM10438.1"/>
    <property type="molecule type" value="Genomic_DNA"/>
</dbReference>
<dbReference type="InterPro" id="IPR014710">
    <property type="entry name" value="RmlC-like_jellyroll"/>
</dbReference>
<dbReference type="PRINTS" id="PR00032">
    <property type="entry name" value="HTHARAC"/>
</dbReference>
<dbReference type="Gene3D" id="1.10.10.60">
    <property type="entry name" value="Homeodomain-like"/>
    <property type="match status" value="2"/>
</dbReference>
<dbReference type="InterPro" id="IPR037923">
    <property type="entry name" value="HTH-like"/>
</dbReference>
<dbReference type="InterPro" id="IPR003313">
    <property type="entry name" value="AraC-bd"/>
</dbReference>